<dbReference type="InterPro" id="IPR045384">
    <property type="entry name" value="DUF6527"/>
</dbReference>
<dbReference type="Proteomes" id="UP001324993">
    <property type="component" value="Chromosome"/>
</dbReference>
<reference evidence="1 2" key="1">
    <citation type="submission" date="2023-11" db="EMBL/GenBank/DDBJ databases">
        <title>Coraliomargarita sp. nov., isolated from marine algae.</title>
        <authorList>
            <person name="Lee J.K."/>
            <person name="Baek J.H."/>
            <person name="Kim J.M."/>
            <person name="Choi D.G."/>
            <person name="Jeon C.O."/>
        </authorList>
    </citation>
    <scope>NUCLEOTIDE SEQUENCE [LARGE SCALE GENOMIC DNA]</scope>
    <source>
        <strain evidence="1 2">J2-16</strain>
    </source>
</reference>
<protein>
    <submittedName>
        <fullName evidence="1">DUF6527 family protein</fullName>
    </submittedName>
</protein>
<evidence type="ECO:0000313" key="1">
    <source>
        <dbReference type="EMBL" id="WPJ94789.1"/>
    </source>
</evidence>
<organism evidence="1 2">
    <name type="scientific">Coraliomargarita algicola</name>
    <dbReference type="NCBI Taxonomy" id="3092156"/>
    <lineage>
        <taxon>Bacteria</taxon>
        <taxon>Pseudomonadati</taxon>
        <taxon>Verrucomicrobiota</taxon>
        <taxon>Opitutia</taxon>
        <taxon>Puniceicoccales</taxon>
        <taxon>Coraliomargaritaceae</taxon>
        <taxon>Coraliomargarita</taxon>
    </lineage>
</organism>
<name>A0ABZ0RPB6_9BACT</name>
<dbReference type="Pfam" id="PF20137">
    <property type="entry name" value="BubE"/>
    <property type="match status" value="1"/>
</dbReference>
<keyword evidence="2" id="KW-1185">Reference proteome</keyword>
<proteinExistence type="predicted"/>
<evidence type="ECO:0000313" key="2">
    <source>
        <dbReference type="Proteomes" id="UP001324993"/>
    </source>
</evidence>
<sequence>MNKLTHQFVEHLPDQLEEGALYISIKFATVAHLCCCGCGNEVITPLSPTDWKLTYDGKSISLDPSIGSWSLDCRSHYWIKHDKVKWAGSWSKQEIEECHVREAEQKAVYYEEEQPTVEQTETKISVTPERERPELLGRIKHALRSWFS</sequence>
<gene>
    <name evidence="1" type="ORF">SH580_15255</name>
</gene>
<dbReference type="EMBL" id="CP138858">
    <property type="protein sequence ID" value="WPJ94789.1"/>
    <property type="molecule type" value="Genomic_DNA"/>
</dbReference>
<dbReference type="RefSeq" id="WP_319831701.1">
    <property type="nucleotide sequence ID" value="NZ_CP138858.1"/>
</dbReference>
<accession>A0ABZ0RPB6</accession>